<dbReference type="Gene3D" id="3.40.50.300">
    <property type="entry name" value="P-loop containing nucleotide triphosphate hydrolases"/>
    <property type="match status" value="2"/>
</dbReference>
<dbReference type="InterPro" id="IPR011545">
    <property type="entry name" value="DEAD/DEAH_box_helicase_dom"/>
</dbReference>
<dbReference type="CDD" id="cd17958">
    <property type="entry name" value="DEADc_DDX43_DDX53"/>
    <property type="match status" value="1"/>
</dbReference>
<dbReference type="GO" id="GO:0031047">
    <property type="term" value="P:regulatory ncRNA-mediated gene silencing"/>
    <property type="evidence" value="ECO:0007669"/>
    <property type="project" value="UniProtKB-ARBA"/>
</dbReference>
<dbReference type="InterPro" id="IPR000629">
    <property type="entry name" value="RNA-helicase_DEAD-box_CS"/>
</dbReference>
<feature type="region of interest" description="Disordered" evidence="9">
    <location>
        <begin position="102"/>
        <end position="217"/>
    </location>
</feature>
<proteinExistence type="inferred from homology"/>
<dbReference type="PROSITE" id="PS51192">
    <property type="entry name" value="HELICASE_ATP_BIND_1"/>
    <property type="match status" value="1"/>
</dbReference>
<dbReference type="CDD" id="cd00105">
    <property type="entry name" value="KH-I"/>
    <property type="match status" value="1"/>
</dbReference>
<dbReference type="SMART" id="SM00322">
    <property type="entry name" value="KH"/>
    <property type="match status" value="1"/>
</dbReference>
<evidence type="ECO:0000259" key="11">
    <source>
        <dbReference type="PROSITE" id="PS51194"/>
    </source>
</evidence>
<keyword evidence="5 8" id="KW-0067">ATP-binding</keyword>
<evidence type="ECO:0000256" key="2">
    <source>
        <dbReference type="ARBA" id="ARBA00022741"/>
    </source>
</evidence>
<dbReference type="InterPro" id="IPR004088">
    <property type="entry name" value="KH_dom_type_1"/>
</dbReference>
<evidence type="ECO:0000256" key="8">
    <source>
        <dbReference type="RuleBase" id="RU000492"/>
    </source>
</evidence>
<keyword evidence="2 8" id="KW-0547">Nucleotide-binding</keyword>
<accession>A0A1I8M641</accession>
<dbReference type="Gene3D" id="3.30.1370.10">
    <property type="entry name" value="K Homology domain, type 1"/>
    <property type="match status" value="1"/>
</dbReference>
<comment type="similarity">
    <text evidence="8">Belongs to the DEAD box helicase family.</text>
</comment>
<dbReference type="RefSeq" id="XP_005185716.2">
    <property type="nucleotide sequence ID" value="XM_005185659.4"/>
</dbReference>
<dbReference type="PROSITE" id="PS51194">
    <property type="entry name" value="HELICASE_CTER"/>
    <property type="match status" value="1"/>
</dbReference>
<evidence type="ECO:0000256" key="3">
    <source>
        <dbReference type="ARBA" id="ARBA00022801"/>
    </source>
</evidence>
<feature type="domain" description="Helicase C-terminal" evidence="11">
    <location>
        <begin position="508"/>
        <end position="669"/>
    </location>
</feature>
<dbReference type="PROSITE" id="PS00039">
    <property type="entry name" value="DEAD_ATP_HELICASE"/>
    <property type="match status" value="1"/>
</dbReference>
<feature type="compositionally biased region" description="Gly residues" evidence="9">
    <location>
        <begin position="168"/>
        <end position="178"/>
    </location>
</feature>
<evidence type="ECO:0000256" key="4">
    <source>
        <dbReference type="ARBA" id="ARBA00022806"/>
    </source>
</evidence>
<dbReference type="GO" id="GO:0005524">
    <property type="term" value="F:ATP binding"/>
    <property type="evidence" value="ECO:0007669"/>
    <property type="project" value="UniProtKB-KW"/>
</dbReference>
<keyword evidence="3 8" id="KW-0378">Hydrolase</keyword>
<name>A0A1I8M641_MUSDO</name>
<feature type="compositionally biased region" description="Low complexity" evidence="9">
    <location>
        <begin position="157"/>
        <end position="167"/>
    </location>
</feature>
<evidence type="ECO:0000313" key="12">
    <source>
        <dbReference type="EnsemblMetazoa" id="MDOA001611-PA"/>
    </source>
</evidence>
<dbReference type="SUPFAM" id="SSF52540">
    <property type="entry name" value="P-loop containing nucleoside triphosphate hydrolases"/>
    <property type="match status" value="1"/>
</dbReference>
<dbReference type="InterPro" id="IPR036612">
    <property type="entry name" value="KH_dom_type_1_sf"/>
</dbReference>
<dbReference type="eggNOG" id="KOG0336">
    <property type="taxonomic scope" value="Eukaryota"/>
</dbReference>
<feature type="compositionally biased region" description="Basic and acidic residues" evidence="9">
    <location>
        <begin position="102"/>
        <end position="156"/>
    </location>
</feature>
<evidence type="ECO:0000256" key="6">
    <source>
        <dbReference type="ARBA" id="ARBA00047984"/>
    </source>
</evidence>
<dbReference type="EnsemblMetazoa" id="MDOA001611-RA">
    <property type="protein sequence ID" value="MDOA001611-PA"/>
    <property type="gene ID" value="MDOA001611"/>
</dbReference>
<dbReference type="GO" id="GO:0003724">
    <property type="term" value="F:RNA helicase activity"/>
    <property type="evidence" value="ECO:0007669"/>
    <property type="project" value="UniProtKB-EC"/>
</dbReference>
<dbReference type="Pfam" id="PF00271">
    <property type="entry name" value="Helicase_C"/>
    <property type="match status" value="1"/>
</dbReference>
<reference evidence="12" key="1">
    <citation type="submission" date="2021-01" db="UniProtKB">
        <authorList>
            <consortium name="EnsemblMetazoa"/>
        </authorList>
    </citation>
    <scope>IDENTIFICATION</scope>
    <source>
        <strain evidence="12">Aabys</strain>
    </source>
</reference>
<dbReference type="FunFam" id="3.40.50.300:FF:000008">
    <property type="entry name" value="ATP-dependent RNA helicase RhlB"/>
    <property type="match status" value="1"/>
</dbReference>
<feature type="domain" description="Helicase ATP-binding" evidence="10">
    <location>
        <begin position="321"/>
        <end position="496"/>
    </location>
</feature>
<dbReference type="EC" id="3.6.4.13" evidence="1"/>
<dbReference type="SMART" id="SM00490">
    <property type="entry name" value="HELICc"/>
    <property type="match status" value="1"/>
</dbReference>
<dbReference type="PANTHER" id="PTHR47958">
    <property type="entry name" value="ATP-DEPENDENT RNA HELICASE DBP3"/>
    <property type="match status" value="1"/>
</dbReference>
<evidence type="ECO:0000256" key="5">
    <source>
        <dbReference type="ARBA" id="ARBA00022840"/>
    </source>
</evidence>
<dbReference type="Pfam" id="PF00270">
    <property type="entry name" value="DEAD"/>
    <property type="match status" value="1"/>
</dbReference>
<dbReference type="CDD" id="cd18787">
    <property type="entry name" value="SF2_C_DEAD"/>
    <property type="match status" value="1"/>
</dbReference>
<evidence type="ECO:0000259" key="10">
    <source>
        <dbReference type="PROSITE" id="PS51192"/>
    </source>
</evidence>
<sequence>MSDWEDDCDQRAASTKQRITWRSEKDDDYGRKQSSSSSSSRKFQDTIDMPQSSVGRIIGRGGSNIQKLESDFSVRVELDKNRGTVTVSGNSERDVKDAIREIKNKMSDADGRDRERGRDRDGYSSRKNSDYDSSRRNSDYDSSRRNNDYDSSRRNNDFYSSSSSSRYGGSGGGGGGGSSSSRYQSSSYDNNSYGKDSSTAVKDDTYDSDSGANNGTVIDWDKLNKRAEVERKKRWAKCPPLRKDFYKEHPDVANMNAEDVARIRLKNNNTTVSRVFAKDGNDDIPNPVTKFEHCFGPYPDLMAEIQKQDFKKPSPIQAQAWPILLKGEDLIGIAQTGTGKTLAFLLPAMIHTEYQSIPRSQRGGPNVLVMAPTRELALQIEKEVNKYSFRNMKAVCIYGGGSRRDQIGNVESGAEIIICTPGRLNDLIQANVIDIATITYLVLDEADRMLDMGFEPQIRKILLDIRPDRQTVMTSATWPPGVRRLAESYMSNPIQVCVGSLDLAATHTVKQLIEIVEEDEKFYMVKSFVKKMSYDEKVIIFCGKKVRADDLSSDLTLDGFRCQCIHGSRDQSDREQAIADITSGEVNILIATDIASRGLDIEDITHVINFDFPRNIEEYVHRVGRTGRAGRTGTSISYITRSDWAMAPELIAILEEAGQKVPSELRTMAERFAKAKERRADENRTYNRMRGCRDNYGNRGGGRRDRF</sequence>
<dbReference type="PROSITE" id="PS50084">
    <property type="entry name" value="KH_TYPE_1"/>
    <property type="match status" value="1"/>
</dbReference>
<dbReference type="Pfam" id="PF00013">
    <property type="entry name" value="KH_1"/>
    <property type="match status" value="1"/>
</dbReference>
<organism evidence="12">
    <name type="scientific">Musca domestica</name>
    <name type="common">House fly</name>
    <dbReference type="NCBI Taxonomy" id="7370"/>
    <lineage>
        <taxon>Eukaryota</taxon>
        <taxon>Metazoa</taxon>
        <taxon>Ecdysozoa</taxon>
        <taxon>Arthropoda</taxon>
        <taxon>Hexapoda</taxon>
        <taxon>Insecta</taxon>
        <taxon>Pterygota</taxon>
        <taxon>Neoptera</taxon>
        <taxon>Endopterygota</taxon>
        <taxon>Diptera</taxon>
        <taxon>Brachycera</taxon>
        <taxon>Muscomorpha</taxon>
        <taxon>Muscoidea</taxon>
        <taxon>Muscidae</taxon>
        <taxon>Musca</taxon>
    </lineage>
</organism>
<dbReference type="InterPro" id="IPR027417">
    <property type="entry name" value="P-loop_NTPase"/>
</dbReference>
<dbReference type="FunFam" id="3.40.50.300:FF:000079">
    <property type="entry name" value="probable ATP-dependent RNA helicase DDX17"/>
    <property type="match status" value="1"/>
</dbReference>
<comment type="catalytic activity">
    <reaction evidence="6">
        <text>ATP + H2O = ADP + phosphate + H(+)</text>
        <dbReference type="Rhea" id="RHEA:13065"/>
        <dbReference type="ChEBI" id="CHEBI:15377"/>
        <dbReference type="ChEBI" id="CHEBI:15378"/>
        <dbReference type="ChEBI" id="CHEBI:30616"/>
        <dbReference type="ChEBI" id="CHEBI:43474"/>
        <dbReference type="ChEBI" id="CHEBI:456216"/>
        <dbReference type="EC" id="3.6.4.13"/>
    </reaction>
</comment>
<dbReference type="VEuPathDB" id="VectorBase:MDOA001611"/>
<gene>
    <name evidence="12" type="primary">101889249</name>
</gene>
<feature type="compositionally biased region" description="Basic and acidic residues" evidence="9">
    <location>
        <begin position="676"/>
        <end position="685"/>
    </location>
</feature>
<feature type="compositionally biased region" description="Basic and acidic residues" evidence="9">
    <location>
        <begin position="21"/>
        <end position="31"/>
    </location>
</feature>
<feature type="compositionally biased region" description="Low complexity" evidence="9">
    <location>
        <begin position="179"/>
        <end position="194"/>
    </location>
</feature>
<evidence type="ECO:0000256" key="7">
    <source>
        <dbReference type="PROSITE-ProRule" id="PRU00117"/>
    </source>
</evidence>
<dbReference type="VEuPathDB" id="VectorBase:MDOMA2_011953"/>
<dbReference type="KEGG" id="mde:101889249"/>
<dbReference type="SMART" id="SM00487">
    <property type="entry name" value="DEXDc"/>
    <property type="match status" value="1"/>
</dbReference>
<dbReference type="InterPro" id="IPR004087">
    <property type="entry name" value="KH_dom"/>
</dbReference>
<dbReference type="AlphaFoldDB" id="A0A1I8M641"/>
<feature type="region of interest" description="Disordered" evidence="9">
    <location>
        <begin position="676"/>
        <end position="707"/>
    </location>
</feature>
<dbReference type="InterPro" id="IPR001650">
    <property type="entry name" value="Helicase_C-like"/>
</dbReference>
<evidence type="ECO:0000256" key="9">
    <source>
        <dbReference type="SAM" id="MobiDB-lite"/>
    </source>
</evidence>
<keyword evidence="7" id="KW-0694">RNA-binding</keyword>
<dbReference type="GO" id="GO:0003723">
    <property type="term" value="F:RNA binding"/>
    <property type="evidence" value="ECO:0007669"/>
    <property type="project" value="UniProtKB-UniRule"/>
</dbReference>
<protein>
    <recommendedName>
        <fullName evidence="1">RNA helicase</fullName>
        <ecNumber evidence="1">3.6.4.13</ecNumber>
    </recommendedName>
</protein>
<evidence type="ECO:0000256" key="1">
    <source>
        <dbReference type="ARBA" id="ARBA00012552"/>
    </source>
</evidence>
<dbReference type="SUPFAM" id="SSF54791">
    <property type="entry name" value="Eukaryotic type KH-domain (KH-domain type I)"/>
    <property type="match status" value="1"/>
</dbReference>
<dbReference type="InterPro" id="IPR014001">
    <property type="entry name" value="Helicase_ATP-bd"/>
</dbReference>
<feature type="region of interest" description="Disordered" evidence="9">
    <location>
        <begin position="1"/>
        <end position="62"/>
    </location>
</feature>
<dbReference type="STRING" id="7370.A0A1I8M641"/>
<dbReference type="OrthoDB" id="196131at2759"/>
<keyword evidence="4 8" id="KW-0347">Helicase</keyword>
<dbReference type="GO" id="GO:0016787">
    <property type="term" value="F:hydrolase activity"/>
    <property type="evidence" value="ECO:0007669"/>
    <property type="project" value="UniProtKB-KW"/>
</dbReference>